<dbReference type="InterPro" id="IPR036938">
    <property type="entry name" value="PAP2/HPO_sf"/>
</dbReference>
<accession>A0A158HPP5</accession>
<feature type="domain" description="Phosphatidic acid phosphatase type 2/haloperoxidase" evidence="1">
    <location>
        <begin position="205"/>
        <end position="292"/>
    </location>
</feature>
<organism evidence="2 3">
    <name type="scientific">Caballeronia sordidicola</name>
    <name type="common">Burkholderia sordidicola</name>
    <dbReference type="NCBI Taxonomy" id="196367"/>
    <lineage>
        <taxon>Bacteria</taxon>
        <taxon>Pseudomonadati</taxon>
        <taxon>Pseudomonadota</taxon>
        <taxon>Betaproteobacteria</taxon>
        <taxon>Burkholderiales</taxon>
        <taxon>Burkholderiaceae</taxon>
        <taxon>Caballeronia</taxon>
    </lineage>
</organism>
<dbReference type="Proteomes" id="UP000054893">
    <property type="component" value="Unassembled WGS sequence"/>
</dbReference>
<reference evidence="2 3" key="1">
    <citation type="submission" date="2016-01" db="EMBL/GenBank/DDBJ databases">
        <authorList>
            <person name="Oliw E.H."/>
        </authorList>
    </citation>
    <scope>NUCLEOTIDE SEQUENCE [LARGE SCALE GENOMIC DNA]</scope>
    <source>
        <strain evidence="2">LMG 22029</strain>
    </source>
</reference>
<dbReference type="GO" id="GO:0030288">
    <property type="term" value="C:outer membrane-bounded periplasmic space"/>
    <property type="evidence" value="ECO:0007669"/>
    <property type="project" value="InterPro"/>
</dbReference>
<proteinExistence type="predicted"/>
<dbReference type="EMBL" id="FCOC02000019">
    <property type="protein sequence ID" value="SAL46345.1"/>
    <property type="molecule type" value="Genomic_DNA"/>
</dbReference>
<name>A0A158HPP5_CABSO</name>
<dbReference type="Pfam" id="PF01569">
    <property type="entry name" value="PAP2"/>
    <property type="match status" value="1"/>
</dbReference>
<evidence type="ECO:0000313" key="3">
    <source>
        <dbReference type="Proteomes" id="UP000054893"/>
    </source>
</evidence>
<dbReference type="RefSeq" id="WP_060857928.1">
    <property type="nucleotide sequence ID" value="NZ_FCOC02000019.1"/>
</dbReference>
<sequence>MFEKTGCGLIVVCALFPLRVESQTETNMAVLKGLAPVTVLENTSAGKAALGANYMVTGGIQTGSIRQPTLLPFSDQQQQALRDAFITDGNLAELADGLGTTLGAAYQARAHYNDRKTYTNVSQGIADLIKYTNATTGDDSNSGKYFFANATTDGKTPVSADARNFLKSIGGTPDPFGTNYGRPAGGANADAYGNSGPFQTEHSQQHIVGFDYFHVPADNTVYNQGPVMNLIDSPSFPSGHTTYGYMGSLILAELVPERFQQMIARAAEYGNDRILMGAHYAMDVLGGRTLATYDLAHLLANDPAYVGRTLKHAPVISDYRAALSRARSELTSALQGGCGNTIAVCAGEDIGRFSDPATNEAFYAVTQTYNLPVVYPENANRLEDVAKLAPEAGYLLTTAFPSLTLDRADQILTETEGPGGGFLDDGSAFGVYSRLNLYAAAAKAAQVSSRK</sequence>
<protein>
    <submittedName>
        <fullName evidence="2">PAP2 family protein</fullName>
    </submittedName>
</protein>
<dbReference type="InterPro" id="IPR000326">
    <property type="entry name" value="PAP2/HPO"/>
</dbReference>
<dbReference type="PRINTS" id="PR00483">
    <property type="entry name" value="BACPHPHTASE"/>
</dbReference>
<gene>
    <name evidence="2" type="ORF">AWB64_04884</name>
</gene>
<dbReference type="Gene3D" id="1.20.144.10">
    <property type="entry name" value="Phosphatidic acid phosphatase type 2/haloperoxidase"/>
    <property type="match status" value="1"/>
</dbReference>
<dbReference type="InterPro" id="IPR001011">
    <property type="entry name" value="Acid_Pase_classA_bac"/>
</dbReference>
<evidence type="ECO:0000313" key="2">
    <source>
        <dbReference type="EMBL" id="SAL46345.1"/>
    </source>
</evidence>
<dbReference type="SUPFAM" id="SSF48317">
    <property type="entry name" value="Acid phosphatase/Vanadium-dependent haloperoxidase"/>
    <property type="match status" value="1"/>
</dbReference>
<dbReference type="AlphaFoldDB" id="A0A158HPP5"/>
<dbReference type="GO" id="GO:0003993">
    <property type="term" value="F:acid phosphatase activity"/>
    <property type="evidence" value="ECO:0007669"/>
    <property type="project" value="InterPro"/>
</dbReference>
<evidence type="ECO:0000259" key="1">
    <source>
        <dbReference type="Pfam" id="PF01569"/>
    </source>
</evidence>